<evidence type="ECO:0000256" key="7">
    <source>
        <dbReference type="ARBA" id="ARBA00022741"/>
    </source>
</evidence>
<evidence type="ECO:0000313" key="19">
    <source>
        <dbReference type="Proteomes" id="UP000218231"/>
    </source>
</evidence>
<dbReference type="OrthoDB" id="6500128at2759"/>
<dbReference type="InterPro" id="IPR036640">
    <property type="entry name" value="ABC1_TM_sf"/>
</dbReference>
<feature type="transmembrane region" description="Helical" evidence="15">
    <location>
        <begin position="781"/>
        <end position="799"/>
    </location>
</feature>
<protein>
    <recommendedName>
        <fullName evidence="3">ABC-type xenobiotic transporter</fullName>
        <ecNumber evidence="3">7.6.2.2</ecNumber>
    </recommendedName>
</protein>
<feature type="region of interest" description="Disordered" evidence="14">
    <location>
        <begin position="1"/>
        <end position="23"/>
    </location>
</feature>
<dbReference type="InterPro" id="IPR003593">
    <property type="entry name" value="AAA+_ATPase"/>
</dbReference>
<feature type="transmembrane region" description="Helical" evidence="15">
    <location>
        <begin position="339"/>
        <end position="363"/>
    </location>
</feature>
<dbReference type="CDD" id="cd18577">
    <property type="entry name" value="ABC_6TM_Pgp_ABCB1_D1_like"/>
    <property type="match status" value="1"/>
</dbReference>
<dbReference type="InterPro" id="IPR011527">
    <property type="entry name" value="ABC1_TM_dom"/>
</dbReference>
<evidence type="ECO:0000313" key="18">
    <source>
        <dbReference type="EMBL" id="PAV82741.1"/>
    </source>
</evidence>
<dbReference type="Pfam" id="PF00005">
    <property type="entry name" value="ABC_tran"/>
    <property type="match status" value="2"/>
</dbReference>
<feature type="transmembrane region" description="Helical" evidence="15">
    <location>
        <begin position="205"/>
        <end position="223"/>
    </location>
</feature>
<evidence type="ECO:0000256" key="8">
    <source>
        <dbReference type="ARBA" id="ARBA00022840"/>
    </source>
</evidence>
<dbReference type="EMBL" id="LIAE01007029">
    <property type="protein sequence ID" value="PAV82741.1"/>
    <property type="molecule type" value="Genomic_DNA"/>
</dbReference>
<dbReference type="InterPro" id="IPR039421">
    <property type="entry name" value="Type_1_exporter"/>
</dbReference>
<dbReference type="PANTHER" id="PTHR43394:SF27">
    <property type="entry name" value="ATP-DEPENDENT TRANSLOCASE ABCB1-LIKE"/>
    <property type="match status" value="1"/>
</dbReference>
<dbReference type="STRING" id="2018661.A0A2A2L8Z6"/>
<evidence type="ECO:0000256" key="10">
    <source>
        <dbReference type="ARBA" id="ARBA00022989"/>
    </source>
</evidence>
<feature type="transmembrane region" description="Helical" evidence="15">
    <location>
        <begin position="229"/>
        <end position="248"/>
    </location>
</feature>
<dbReference type="GO" id="GO:0090374">
    <property type="term" value="P:oligopeptide export from mitochondrion"/>
    <property type="evidence" value="ECO:0007669"/>
    <property type="project" value="TreeGrafter"/>
</dbReference>
<comment type="similarity">
    <text evidence="2">Belongs to the ABC transporter superfamily. ABCB family. Multidrug resistance exporter (TC 3.A.1.201) subfamily.</text>
</comment>
<keyword evidence="4" id="KW-0813">Transport</keyword>
<dbReference type="GO" id="GO:0005743">
    <property type="term" value="C:mitochondrial inner membrane"/>
    <property type="evidence" value="ECO:0007669"/>
    <property type="project" value="TreeGrafter"/>
</dbReference>
<dbReference type="EC" id="7.6.2.2" evidence="3"/>
<dbReference type="Pfam" id="PF00664">
    <property type="entry name" value="ABC_membrane"/>
    <property type="match status" value="2"/>
</dbReference>
<keyword evidence="5 15" id="KW-0812">Transmembrane</keyword>
<evidence type="ECO:0000259" key="17">
    <source>
        <dbReference type="PROSITE" id="PS50929"/>
    </source>
</evidence>
<dbReference type="FunFam" id="3.40.50.300:FF:000913">
    <property type="entry name" value="ABC multidrug transporter SitT"/>
    <property type="match status" value="1"/>
</dbReference>
<dbReference type="AlphaFoldDB" id="A0A2A2L8Z6"/>
<dbReference type="GO" id="GO:0015421">
    <property type="term" value="F:ABC-type oligopeptide transporter activity"/>
    <property type="evidence" value="ECO:0007669"/>
    <property type="project" value="TreeGrafter"/>
</dbReference>
<keyword evidence="6" id="KW-0677">Repeat</keyword>
<evidence type="ECO:0000256" key="2">
    <source>
        <dbReference type="ARBA" id="ARBA00007577"/>
    </source>
</evidence>
<feature type="compositionally biased region" description="Basic and acidic residues" evidence="14">
    <location>
        <begin position="1"/>
        <end position="11"/>
    </location>
</feature>
<feature type="domain" description="ABC transmembrane type-1" evidence="17">
    <location>
        <begin position="662"/>
        <end position="948"/>
    </location>
</feature>
<dbReference type="Gene3D" id="3.40.50.300">
    <property type="entry name" value="P-loop containing nucleotide triphosphate hydrolases"/>
    <property type="match status" value="2"/>
</dbReference>
<evidence type="ECO:0000256" key="1">
    <source>
        <dbReference type="ARBA" id="ARBA00004141"/>
    </source>
</evidence>
<feature type="domain" description="ABC transmembrane type-1" evidence="17">
    <location>
        <begin position="72"/>
        <end position="370"/>
    </location>
</feature>
<evidence type="ECO:0000256" key="14">
    <source>
        <dbReference type="SAM" id="MobiDB-lite"/>
    </source>
</evidence>
<dbReference type="CDD" id="cd03249">
    <property type="entry name" value="ABC_MTABC3_MDL1_MDL2"/>
    <property type="match status" value="1"/>
</dbReference>
<dbReference type="PROSITE" id="PS50893">
    <property type="entry name" value="ABC_TRANSPORTER_2"/>
    <property type="match status" value="2"/>
</dbReference>
<organism evidence="18 19">
    <name type="scientific">Diploscapter pachys</name>
    <dbReference type="NCBI Taxonomy" id="2018661"/>
    <lineage>
        <taxon>Eukaryota</taxon>
        <taxon>Metazoa</taxon>
        <taxon>Ecdysozoa</taxon>
        <taxon>Nematoda</taxon>
        <taxon>Chromadorea</taxon>
        <taxon>Rhabditida</taxon>
        <taxon>Rhabditina</taxon>
        <taxon>Rhabditomorpha</taxon>
        <taxon>Rhabditoidea</taxon>
        <taxon>Rhabditidae</taxon>
        <taxon>Diploscapter</taxon>
    </lineage>
</organism>
<feature type="transmembrane region" description="Helical" evidence="15">
    <location>
        <begin position="805"/>
        <end position="822"/>
    </location>
</feature>
<proteinExistence type="inferred from homology"/>
<dbReference type="InterPro" id="IPR003439">
    <property type="entry name" value="ABC_transporter-like_ATP-bd"/>
</dbReference>
<evidence type="ECO:0000256" key="6">
    <source>
        <dbReference type="ARBA" id="ARBA00022737"/>
    </source>
</evidence>
<keyword evidence="7" id="KW-0547">Nucleotide-binding</keyword>
<feature type="transmembrane region" description="Helical" evidence="15">
    <location>
        <begin position="69"/>
        <end position="91"/>
    </location>
</feature>
<comment type="caution">
    <text evidence="18">The sequence shown here is derived from an EMBL/GenBank/DDBJ whole genome shotgun (WGS) entry which is preliminary data.</text>
</comment>
<feature type="transmembrane region" description="Helical" evidence="15">
    <location>
        <begin position="660"/>
        <end position="682"/>
    </location>
</feature>
<dbReference type="PROSITE" id="PS00211">
    <property type="entry name" value="ABC_TRANSPORTER_1"/>
    <property type="match status" value="2"/>
</dbReference>
<feature type="transmembrane region" description="Helical" evidence="15">
    <location>
        <begin position="890"/>
        <end position="913"/>
    </location>
</feature>
<dbReference type="Proteomes" id="UP000218231">
    <property type="component" value="Unassembled WGS sequence"/>
</dbReference>
<feature type="domain" description="ABC transporter" evidence="16">
    <location>
        <begin position="920"/>
        <end position="1179"/>
    </location>
</feature>
<feature type="transmembrane region" description="Helical" evidence="15">
    <location>
        <begin position="702"/>
        <end position="727"/>
    </location>
</feature>
<comment type="catalytic activity">
    <reaction evidence="13">
        <text>ATP + H2O + xenobioticSide 1 = ADP + phosphate + xenobioticSide 2.</text>
        <dbReference type="EC" id="7.6.2.2"/>
    </reaction>
</comment>
<dbReference type="SUPFAM" id="SSF52540">
    <property type="entry name" value="P-loop containing nucleoside triphosphate hydrolases"/>
    <property type="match status" value="2"/>
</dbReference>
<evidence type="ECO:0000256" key="4">
    <source>
        <dbReference type="ARBA" id="ARBA00022448"/>
    </source>
</evidence>
<feature type="domain" description="ABC transporter" evidence="16">
    <location>
        <begin position="407"/>
        <end position="653"/>
    </location>
</feature>
<dbReference type="Gene3D" id="1.20.1560.10">
    <property type="entry name" value="ABC transporter type 1, transmembrane domain"/>
    <property type="match status" value="2"/>
</dbReference>
<evidence type="ECO:0000256" key="9">
    <source>
        <dbReference type="ARBA" id="ARBA00022967"/>
    </source>
</evidence>
<evidence type="ECO:0000259" key="16">
    <source>
        <dbReference type="PROSITE" id="PS50893"/>
    </source>
</evidence>
<keyword evidence="10 15" id="KW-1133">Transmembrane helix</keyword>
<dbReference type="CDD" id="cd18578">
    <property type="entry name" value="ABC_6TM_Pgp_ABCB1_D2_like"/>
    <property type="match status" value="1"/>
</dbReference>
<accession>A0A2A2L8Z6</accession>
<dbReference type="InterPro" id="IPR017871">
    <property type="entry name" value="ABC_transporter-like_CS"/>
</dbReference>
<evidence type="ECO:0000256" key="13">
    <source>
        <dbReference type="ARBA" id="ARBA00034018"/>
    </source>
</evidence>
<evidence type="ECO:0000256" key="11">
    <source>
        <dbReference type="ARBA" id="ARBA00023136"/>
    </source>
</evidence>
<name>A0A2A2L8Z6_9BILA</name>
<dbReference type="FunFam" id="3.40.50.300:FF:000479">
    <property type="entry name" value="Multidrug resistance protein 1A"/>
    <property type="match status" value="1"/>
</dbReference>
<dbReference type="SUPFAM" id="SSF90123">
    <property type="entry name" value="ABC transporter transmembrane region"/>
    <property type="match status" value="2"/>
</dbReference>
<keyword evidence="12" id="KW-0325">Glycoprotein</keyword>
<dbReference type="InterPro" id="IPR027417">
    <property type="entry name" value="P-loop_NTPase"/>
</dbReference>
<reference evidence="18 19" key="1">
    <citation type="journal article" date="2017" name="Curr. Biol.">
        <title>Genome architecture and evolution of a unichromosomal asexual nematode.</title>
        <authorList>
            <person name="Fradin H."/>
            <person name="Zegar C."/>
            <person name="Gutwein M."/>
            <person name="Lucas J."/>
            <person name="Kovtun M."/>
            <person name="Corcoran D."/>
            <person name="Baugh L.R."/>
            <person name="Kiontke K."/>
            <person name="Gunsalus K."/>
            <person name="Fitch D.H."/>
            <person name="Piano F."/>
        </authorList>
    </citation>
    <scope>NUCLEOTIDE SEQUENCE [LARGE SCALE GENOMIC DNA]</scope>
    <source>
        <strain evidence="18">PF1309</strain>
    </source>
</reference>
<keyword evidence="11 15" id="KW-0472">Membrane</keyword>
<keyword evidence="19" id="KW-1185">Reference proteome</keyword>
<evidence type="ECO:0000256" key="5">
    <source>
        <dbReference type="ARBA" id="ARBA00022692"/>
    </source>
</evidence>
<evidence type="ECO:0000256" key="12">
    <source>
        <dbReference type="ARBA" id="ARBA00023180"/>
    </source>
</evidence>
<dbReference type="SMART" id="SM00382">
    <property type="entry name" value="AAA"/>
    <property type="match status" value="2"/>
</dbReference>
<dbReference type="PROSITE" id="PS50929">
    <property type="entry name" value="ABC_TM1F"/>
    <property type="match status" value="2"/>
</dbReference>
<comment type="subcellular location">
    <subcellularLocation>
        <location evidence="1">Membrane</location>
        <topology evidence="1">Multi-pass membrane protein</topology>
    </subcellularLocation>
</comment>
<dbReference type="GO" id="GO:0016887">
    <property type="term" value="F:ATP hydrolysis activity"/>
    <property type="evidence" value="ECO:0007669"/>
    <property type="project" value="InterPro"/>
</dbReference>
<dbReference type="GO" id="GO:0008559">
    <property type="term" value="F:ABC-type xenobiotic transporter activity"/>
    <property type="evidence" value="ECO:0007669"/>
    <property type="project" value="UniProtKB-EC"/>
</dbReference>
<evidence type="ECO:0000256" key="15">
    <source>
        <dbReference type="SAM" id="Phobius"/>
    </source>
</evidence>
<evidence type="ECO:0000256" key="3">
    <source>
        <dbReference type="ARBA" id="ARBA00012191"/>
    </source>
</evidence>
<sequence length="1194" mass="132745">MSRLVEDEVRNRQNGVRHGLGDDEIRKYDELQATTAAENDKSEKGEKKPAAKKVSILKLFRYTTLLERIWILVAAAVACFTGAGFPLMSILQGRVTGAFAKYQSVLTNVSLPGNENYTEDEFRHDVMYAVWGYAGMSICYFFSGAITVASFLIISENISNRLRREFVRCILKQDISWFDNNNSGTLAIKLFDDLERVKEGTGDKFGMLFQFTSQFLTGFVVAFTHSWKLTLIMLAMTPLQALAGYGIGKSMSTFTQQEAKAYAKAGKVVEETISSIRTVVSLNGLEIELGKFGKAVSVARKKGLLKSFFLGLSFGCMSLAQFSSFALAFYIGINWVYDGSLYSGTMITTFFAVMMGSIALGLAGPQFAVLGVAQGAATSIYEVIDRDPEIDSMSPEGKRGDRIRGDIVFEGVHFNYPSRPDVQVLKGLNVRVNRGQTVALVGASGCGKSTVVSLLLRYYDTLGGRILIDGVPINEYNIEYIRQEIAVVSQEPILFNCSIKDNIRYGNLCVTDEQIENACAMANAEKFIQTLPQRYNTLVGDRGTQLSGGQKQRIAIARALVRDPKILLLDEATSALDTESEALVQVALDKEGVVVEEGTHTELMAREGMYHALVTAQTFTDTIDAAGQGLVTLISELDETGARRSNLIEIVGYAKRHWKWMVIGCSFCLIGGLVYPTYSIFFTQVINVFSLPHDEMKKKGHFWALMFLVLAFTQLITGFSQTFFMGIASENLTSDMRNGLFRNILSQHIGYFDNPLHACGRICTRLATDVPNLRSAIDFRLTVVFTSIISIIAGVSLAFYYGWQMALLIVAILPLFVFGQFLRGRRFSGKSVKSAKDFEESGKIAIEAIENVRTVQALTKEQLFYERFCWKLDGPHREAHKEALIQGLSYGFAASTIFLMNTCAYRLALFLILNKHQMPIQVLRVMYAITISSTTLGFATSYIPEYMKASLAGGIIFRMLGEKTKIDNLSKSGRREKLTGDVTFKEVKFAYPERESVEILKLLGDSDIRELNPHFTRSQIALVSQEPILFDCSIRENICYGMEFEASQEQIEAAAKKANIHSFITTLPDRYETRVGDKGTQLSGGQKQRIAIARALIRDPKILLLDEATSALDTESEKIVQDALDNARVGRTCIIIAHRLNTIMNADSIAVVQQGKIVEQGTHAELVAQKGAYYELTKKQIKHKDKENENKAAY</sequence>
<feature type="transmembrane region" description="Helical" evidence="15">
    <location>
        <begin position="130"/>
        <end position="154"/>
    </location>
</feature>
<dbReference type="PANTHER" id="PTHR43394">
    <property type="entry name" value="ATP-DEPENDENT PERMEASE MDL1, MITOCHONDRIAL"/>
    <property type="match status" value="1"/>
</dbReference>
<gene>
    <name evidence="18" type="ORF">WR25_16150</name>
</gene>
<dbReference type="GO" id="GO:0005524">
    <property type="term" value="F:ATP binding"/>
    <property type="evidence" value="ECO:0007669"/>
    <property type="project" value="UniProtKB-KW"/>
</dbReference>
<keyword evidence="9" id="KW-1278">Translocase</keyword>
<feature type="transmembrane region" description="Helical" evidence="15">
    <location>
        <begin position="308"/>
        <end position="333"/>
    </location>
</feature>
<keyword evidence="8" id="KW-0067">ATP-binding</keyword>